<dbReference type="PANTHER" id="PTHR45969">
    <property type="entry name" value="RING ZINC FINGER PROTEIN-RELATED"/>
    <property type="match status" value="1"/>
</dbReference>
<dbReference type="PANTHER" id="PTHR45969:SF69">
    <property type="entry name" value="FINGER DOMAIN PROTEIN, PUTATIVE (AFU_ORTHOLOGUE AFUA_3G12190)-RELATED"/>
    <property type="match status" value="1"/>
</dbReference>
<reference evidence="8 9" key="1">
    <citation type="submission" date="2020-04" db="EMBL/GenBank/DDBJ databases">
        <title>Perkinsus olseni comparative genomics.</title>
        <authorList>
            <person name="Bogema D.R."/>
        </authorList>
    </citation>
    <scope>NUCLEOTIDE SEQUENCE [LARGE SCALE GENOMIC DNA]</scope>
    <source>
        <strain evidence="8 9">ATCC PRA-207</strain>
    </source>
</reference>
<dbReference type="InterPro" id="IPR013083">
    <property type="entry name" value="Znf_RING/FYVE/PHD"/>
</dbReference>
<dbReference type="GO" id="GO:0016567">
    <property type="term" value="P:protein ubiquitination"/>
    <property type="evidence" value="ECO:0007669"/>
    <property type="project" value="TreeGrafter"/>
</dbReference>
<dbReference type="PROSITE" id="PS50089">
    <property type="entry name" value="ZF_RING_2"/>
    <property type="match status" value="1"/>
</dbReference>
<keyword evidence="6" id="KW-0812">Transmembrane</keyword>
<protein>
    <recommendedName>
        <fullName evidence="7">RING-type domain-containing protein</fullName>
    </recommendedName>
</protein>
<evidence type="ECO:0000256" key="4">
    <source>
        <dbReference type="PROSITE-ProRule" id="PRU00175"/>
    </source>
</evidence>
<dbReference type="Pfam" id="PF13639">
    <property type="entry name" value="zf-RING_2"/>
    <property type="match status" value="1"/>
</dbReference>
<dbReference type="GO" id="GO:0008270">
    <property type="term" value="F:zinc ion binding"/>
    <property type="evidence" value="ECO:0007669"/>
    <property type="project" value="UniProtKB-KW"/>
</dbReference>
<gene>
    <name evidence="8" type="ORF">FOZ63_026885</name>
</gene>
<organism evidence="8 9">
    <name type="scientific">Perkinsus olseni</name>
    <name type="common">Perkinsus atlanticus</name>
    <dbReference type="NCBI Taxonomy" id="32597"/>
    <lineage>
        <taxon>Eukaryota</taxon>
        <taxon>Sar</taxon>
        <taxon>Alveolata</taxon>
        <taxon>Perkinsozoa</taxon>
        <taxon>Perkinsea</taxon>
        <taxon>Perkinsida</taxon>
        <taxon>Perkinsidae</taxon>
        <taxon>Perkinsus</taxon>
    </lineage>
</organism>
<dbReference type="EMBL" id="JABANO010035344">
    <property type="protein sequence ID" value="KAF4703649.1"/>
    <property type="molecule type" value="Genomic_DNA"/>
</dbReference>
<evidence type="ECO:0000256" key="1">
    <source>
        <dbReference type="ARBA" id="ARBA00022723"/>
    </source>
</evidence>
<dbReference type="GO" id="GO:0061630">
    <property type="term" value="F:ubiquitin protein ligase activity"/>
    <property type="evidence" value="ECO:0007669"/>
    <property type="project" value="TreeGrafter"/>
</dbReference>
<accession>A0A7J6Q581</accession>
<evidence type="ECO:0000256" key="3">
    <source>
        <dbReference type="ARBA" id="ARBA00022833"/>
    </source>
</evidence>
<dbReference type="Gene3D" id="3.30.40.10">
    <property type="entry name" value="Zinc/RING finger domain, C3HC4 (zinc finger)"/>
    <property type="match status" value="1"/>
</dbReference>
<dbReference type="InterPro" id="IPR001841">
    <property type="entry name" value="Znf_RING"/>
</dbReference>
<evidence type="ECO:0000256" key="6">
    <source>
        <dbReference type="SAM" id="Phobius"/>
    </source>
</evidence>
<feature type="domain" description="RING-type" evidence="7">
    <location>
        <begin position="78"/>
        <end position="121"/>
    </location>
</feature>
<dbReference type="SUPFAM" id="SSF57850">
    <property type="entry name" value="RING/U-box"/>
    <property type="match status" value="1"/>
</dbReference>
<feature type="transmembrane region" description="Helical" evidence="6">
    <location>
        <begin position="6"/>
        <end position="26"/>
    </location>
</feature>
<dbReference type="AlphaFoldDB" id="A0A7J6Q581"/>
<keyword evidence="3" id="KW-0862">Zinc</keyword>
<evidence type="ECO:0000313" key="9">
    <source>
        <dbReference type="Proteomes" id="UP000553632"/>
    </source>
</evidence>
<dbReference type="SMART" id="SM00744">
    <property type="entry name" value="RINGv"/>
    <property type="match status" value="1"/>
</dbReference>
<keyword evidence="6" id="KW-0472">Membrane</keyword>
<keyword evidence="2 4" id="KW-0863">Zinc-finger</keyword>
<dbReference type="SMART" id="SM00184">
    <property type="entry name" value="RING"/>
    <property type="match status" value="1"/>
</dbReference>
<keyword evidence="1" id="KW-0479">Metal-binding</keyword>
<sequence>MASDLIPAILGIVIAAQLILLSFIIYRLQKSRMSSRPPSSTNSGAVHVLHGKTMTYEAKMAPHTNDEDPAKSTAFQSCTICLSPYDLSEMVMELGCGHFYHDDCIRKWFNEAPNHQCPYCRTSCGAPPNEEDGKLSSDETASCASSMPYYYR</sequence>
<dbReference type="OMA" id="CMWLEND"/>
<keyword evidence="6" id="KW-1133">Transmembrane helix</keyword>
<evidence type="ECO:0000313" key="8">
    <source>
        <dbReference type="EMBL" id="KAF4703649.1"/>
    </source>
</evidence>
<dbReference type="InterPro" id="IPR011016">
    <property type="entry name" value="Znf_RING-CH"/>
</dbReference>
<keyword evidence="9" id="KW-1185">Reference proteome</keyword>
<feature type="region of interest" description="Disordered" evidence="5">
    <location>
        <begin position="130"/>
        <end position="152"/>
    </location>
</feature>
<evidence type="ECO:0000256" key="5">
    <source>
        <dbReference type="SAM" id="MobiDB-lite"/>
    </source>
</evidence>
<name>A0A7J6Q581_PEROL</name>
<proteinExistence type="predicted"/>
<evidence type="ECO:0000256" key="2">
    <source>
        <dbReference type="ARBA" id="ARBA00022771"/>
    </source>
</evidence>
<comment type="caution">
    <text evidence="8">The sequence shown here is derived from an EMBL/GenBank/DDBJ whole genome shotgun (WGS) entry which is preliminary data.</text>
</comment>
<evidence type="ECO:0000259" key="7">
    <source>
        <dbReference type="PROSITE" id="PS50089"/>
    </source>
</evidence>
<dbReference type="Proteomes" id="UP000553632">
    <property type="component" value="Unassembled WGS sequence"/>
</dbReference>
<dbReference type="CDD" id="cd16448">
    <property type="entry name" value="RING-H2"/>
    <property type="match status" value="1"/>
</dbReference>